<gene>
    <name evidence="5" type="ORF">MNOR_LOCUS8532</name>
</gene>
<name>A0AAV2Q547_MEGNR</name>
<feature type="region of interest" description="Disordered" evidence="3">
    <location>
        <begin position="43"/>
        <end position="71"/>
    </location>
</feature>
<dbReference type="PROSITE" id="PS51257">
    <property type="entry name" value="PROKAR_LIPOPROTEIN"/>
    <property type="match status" value="1"/>
</dbReference>
<dbReference type="GO" id="GO:0016787">
    <property type="term" value="F:hydrolase activity"/>
    <property type="evidence" value="ECO:0007669"/>
    <property type="project" value="UniProtKB-KW"/>
</dbReference>
<protein>
    <recommendedName>
        <fullName evidence="4">CN hydrolase domain-containing protein</fullName>
    </recommendedName>
</protein>
<proteinExistence type="inferred from homology"/>
<evidence type="ECO:0000313" key="6">
    <source>
        <dbReference type="Proteomes" id="UP001497623"/>
    </source>
</evidence>
<evidence type="ECO:0000256" key="1">
    <source>
        <dbReference type="ARBA" id="ARBA00008225"/>
    </source>
</evidence>
<evidence type="ECO:0000256" key="2">
    <source>
        <dbReference type="ARBA" id="ARBA00022801"/>
    </source>
</evidence>
<dbReference type="InterPro" id="IPR003010">
    <property type="entry name" value="C-N_Hydrolase"/>
</dbReference>
<evidence type="ECO:0000313" key="5">
    <source>
        <dbReference type="EMBL" id="CAL4071408.1"/>
    </source>
</evidence>
<dbReference type="InterPro" id="IPR043957">
    <property type="entry name" value="Vanin_C"/>
</dbReference>
<comment type="caution">
    <text evidence="5">The sequence shown here is derived from an EMBL/GenBank/DDBJ whole genome shotgun (WGS) entry which is preliminary data.</text>
</comment>
<sequence length="603" mass="67248">MVLYKHIFTVFALVGCGFKDLTPVMSIPVLDVRETVDGNLISDSFHQPTQSPDPGIGTNITEPTPDVTTGDETENEYSYVAAVLEYAPNTDGDGGLDIIISNAQAYIVFALEAKNSGADIIVFPEYGLTGTGLPMIPDEIMPYTQNVPDPKDALVPCDFPANDTRTQGLRLLSCAARDLQLYLVVDLAELATCDDCLTGHHFYNTQVVFNRQGTLIARYRKRNLFGEFQLRPGPEEVDTAIFTTDFGVTFALQVCFDILYEYPGVVSVIERGVKHVAMSTAWMDQLPSLTAPQMQSAWAESLGINLLVANIHNPAGGFTGSGIYPGHTDLEHLYTYDSQGNRLVMMAVTSNSSKPDMNRGAPNPTLKSQEEYLLSSNNTDSELDLHGIVNDTGTTINGTKIHKERQIITYIETNVANNTISNISNADENEHKFKYEDLSIYSHFPLNQTIEGEYLTQSLCHNEEFCCNVTYTWPDRDSDIIYKLLAFDGLQAHAGGIYHTYYQVCSVLLCSSDDVVTCAHVENLIPQSNSLKVRNLEGLFEVPYVYPSVLNQDLTLAKRNLWNFDRKESNHNRWRIGVHVDKEDELQQLLALTLFGRIYERDP</sequence>
<dbReference type="PROSITE" id="PS50263">
    <property type="entry name" value="CN_HYDROLASE"/>
    <property type="match status" value="1"/>
</dbReference>
<reference evidence="5 6" key="1">
    <citation type="submission" date="2024-05" db="EMBL/GenBank/DDBJ databases">
        <authorList>
            <person name="Wallberg A."/>
        </authorList>
    </citation>
    <scope>NUCLEOTIDE SEQUENCE [LARGE SCALE GENOMIC DNA]</scope>
</reference>
<dbReference type="EMBL" id="CAXKWB010003989">
    <property type="protein sequence ID" value="CAL4071408.1"/>
    <property type="molecule type" value="Genomic_DNA"/>
</dbReference>
<evidence type="ECO:0000256" key="3">
    <source>
        <dbReference type="SAM" id="MobiDB-lite"/>
    </source>
</evidence>
<dbReference type="AlphaFoldDB" id="A0AAV2Q547"/>
<feature type="compositionally biased region" description="Polar residues" evidence="3">
    <location>
        <begin position="43"/>
        <end position="62"/>
    </location>
</feature>
<dbReference type="Gene3D" id="3.60.110.10">
    <property type="entry name" value="Carbon-nitrogen hydrolase"/>
    <property type="match status" value="1"/>
</dbReference>
<dbReference type="Proteomes" id="UP001497623">
    <property type="component" value="Unassembled WGS sequence"/>
</dbReference>
<feature type="domain" description="CN hydrolase" evidence="4">
    <location>
        <begin position="79"/>
        <end position="365"/>
    </location>
</feature>
<dbReference type="PANTHER" id="PTHR10609:SF14">
    <property type="entry name" value="BIOTINIDASE"/>
    <property type="match status" value="1"/>
</dbReference>
<evidence type="ECO:0000259" key="4">
    <source>
        <dbReference type="PROSITE" id="PS50263"/>
    </source>
</evidence>
<accession>A0AAV2Q547</accession>
<dbReference type="Pfam" id="PF19018">
    <property type="entry name" value="Vanin_C"/>
    <property type="match status" value="1"/>
</dbReference>
<dbReference type="SUPFAM" id="SSF56317">
    <property type="entry name" value="Carbon-nitrogen hydrolase"/>
    <property type="match status" value="1"/>
</dbReference>
<dbReference type="Pfam" id="PF00795">
    <property type="entry name" value="CN_hydrolase"/>
    <property type="match status" value="1"/>
</dbReference>
<keyword evidence="6" id="KW-1185">Reference proteome</keyword>
<comment type="similarity">
    <text evidence="1">Belongs to the carbon-nitrogen hydrolase superfamily. BTD/VNN family.</text>
</comment>
<dbReference type="PANTHER" id="PTHR10609">
    <property type="entry name" value="BIOTINIDASE-RELATED"/>
    <property type="match status" value="1"/>
</dbReference>
<dbReference type="InterPro" id="IPR036526">
    <property type="entry name" value="C-N_Hydrolase_sf"/>
</dbReference>
<organism evidence="5 6">
    <name type="scientific">Meganyctiphanes norvegica</name>
    <name type="common">Northern krill</name>
    <name type="synonym">Thysanopoda norvegica</name>
    <dbReference type="NCBI Taxonomy" id="48144"/>
    <lineage>
        <taxon>Eukaryota</taxon>
        <taxon>Metazoa</taxon>
        <taxon>Ecdysozoa</taxon>
        <taxon>Arthropoda</taxon>
        <taxon>Crustacea</taxon>
        <taxon>Multicrustacea</taxon>
        <taxon>Malacostraca</taxon>
        <taxon>Eumalacostraca</taxon>
        <taxon>Eucarida</taxon>
        <taxon>Euphausiacea</taxon>
        <taxon>Euphausiidae</taxon>
        <taxon>Meganyctiphanes</taxon>
    </lineage>
</organism>
<keyword evidence="2" id="KW-0378">Hydrolase</keyword>
<dbReference type="InterPro" id="IPR040154">
    <property type="entry name" value="Biotinidase/VNN"/>
</dbReference>